<evidence type="ECO:0000259" key="4">
    <source>
        <dbReference type="PROSITE" id="PS50110"/>
    </source>
</evidence>
<reference evidence="5 6" key="1">
    <citation type="submission" date="2019-02" db="EMBL/GenBank/DDBJ databases">
        <title>Deep-cultivation of Planctomycetes and their phenomic and genomic characterization uncovers novel biology.</title>
        <authorList>
            <person name="Wiegand S."/>
            <person name="Jogler M."/>
            <person name="Boedeker C."/>
            <person name="Pinto D."/>
            <person name="Vollmers J."/>
            <person name="Rivas-Marin E."/>
            <person name="Kohn T."/>
            <person name="Peeters S.H."/>
            <person name="Heuer A."/>
            <person name="Rast P."/>
            <person name="Oberbeckmann S."/>
            <person name="Bunk B."/>
            <person name="Jeske O."/>
            <person name="Meyerdierks A."/>
            <person name="Storesund J.E."/>
            <person name="Kallscheuer N."/>
            <person name="Luecker S."/>
            <person name="Lage O.M."/>
            <person name="Pohl T."/>
            <person name="Merkel B.J."/>
            <person name="Hornburger P."/>
            <person name="Mueller R.-W."/>
            <person name="Bruemmer F."/>
            <person name="Labrenz M."/>
            <person name="Spormann A.M."/>
            <person name="Op den Camp H."/>
            <person name="Overmann J."/>
            <person name="Amann R."/>
            <person name="Jetten M.S.M."/>
            <person name="Mascher T."/>
            <person name="Medema M.H."/>
            <person name="Devos D.P."/>
            <person name="Kaster A.-K."/>
            <person name="Ovreas L."/>
            <person name="Rohde M."/>
            <person name="Galperin M.Y."/>
            <person name="Jogler C."/>
        </authorList>
    </citation>
    <scope>NUCLEOTIDE SEQUENCE [LARGE SCALE GENOMIC DNA]</scope>
    <source>
        <strain evidence="5 6">Pan189</strain>
    </source>
</reference>
<dbReference type="InterPro" id="IPR011006">
    <property type="entry name" value="CheY-like_superfamily"/>
</dbReference>
<accession>A0A517R0A5</accession>
<keyword evidence="2" id="KW-0067">ATP-binding</keyword>
<dbReference type="Proteomes" id="UP000317318">
    <property type="component" value="Chromosome"/>
</dbReference>
<dbReference type="Gene3D" id="3.40.50.300">
    <property type="entry name" value="P-loop containing nucleotide triphosphate hydrolases"/>
    <property type="match status" value="1"/>
</dbReference>
<gene>
    <name evidence="5" type="primary">minD</name>
    <name evidence="5" type="ORF">Pan189_16360</name>
</gene>
<dbReference type="GO" id="GO:0000160">
    <property type="term" value="P:phosphorelay signal transduction system"/>
    <property type="evidence" value="ECO:0007669"/>
    <property type="project" value="InterPro"/>
</dbReference>
<dbReference type="GO" id="GO:0005524">
    <property type="term" value="F:ATP binding"/>
    <property type="evidence" value="ECO:0007669"/>
    <property type="project" value="UniProtKB-KW"/>
</dbReference>
<dbReference type="EMBL" id="CP036268">
    <property type="protein sequence ID" value="QDT37263.1"/>
    <property type="molecule type" value="Genomic_DNA"/>
</dbReference>
<evidence type="ECO:0000256" key="3">
    <source>
        <dbReference type="PROSITE-ProRule" id="PRU00169"/>
    </source>
</evidence>
<evidence type="ECO:0000256" key="2">
    <source>
        <dbReference type="ARBA" id="ARBA00022840"/>
    </source>
</evidence>
<comment type="caution">
    <text evidence="3">Lacks conserved residue(s) required for the propagation of feature annotation.</text>
</comment>
<evidence type="ECO:0000256" key="1">
    <source>
        <dbReference type="ARBA" id="ARBA00022741"/>
    </source>
</evidence>
<keyword evidence="1" id="KW-0547">Nucleotide-binding</keyword>
<dbReference type="InterPro" id="IPR027417">
    <property type="entry name" value="P-loop_NTPase"/>
</dbReference>
<dbReference type="Pfam" id="PF01656">
    <property type="entry name" value="CbiA"/>
    <property type="match status" value="1"/>
</dbReference>
<dbReference type="AlphaFoldDB" id="A0A517R0A5"/>
<dbReference type="GO" id="GO:0005829">
    <property type="term" value="C:cytosol"/>
    <property type="evidence" value="ECO:0007669"/>
    <property type="project" value="TreeGrafter"/>
</dbReference>
<dbReference type="InterPro" id="IPR002586">
    <property type="entry name" value="CobQ/CobB/MinD/ParA_Nub-bd_dom"/>
</dbReference>
<evidence type="ECO:0000313" key="5">
    <source>
        <dbReference type="EMBL" id="QDT37263.1"/>
    </source>
</evidence>
<sequence>MKSVVRLAIVDPNDASRASVKNMLLGIDMVWLEAECSRYEFFADVLSQTQPDIALVSLDADPTKALALVARLTQDMPGCAVLTMSQSQEGSLILQAMRNGAREFLAYPPQLEDFLAALDRIKQQGGAREGEGKVRACQMITVAGVGGGVGSTSLAINLACCLAQNEKNAVAVIDLDLALGDADVWLDIIPDYTIQDVAENITRLDYSLLKRSLTKHDCGAFLLPRPTQMEDSSSINPEELRRIAALLKATFTHLVIDISKSYGALDQAAMEVSDSVLLVTQLDLPSLRNVVRLMQYFDQNEKLAEKIEVVVNRVGLDDNQISVSKALETIGREIYWEIPNDYPTMVESRNNGIPLITQAPKAKLTRSIVDLAKKFDQPSPKLDTTTSAAEPKKKSKSLFGFLGSGAK</sequence>
<dbReference type="SUPFAM" id="SSF52172">
    <property type="entry name" value="CheY-like"/>
    <property type="match status" value="1"/>
</dbReference>
<dbReference type="InterPro" id="IPR001789">
    <property type="entry name" value="Sig_transdc_resp-reg_receiver"/>
</dbReference>
<evidence type="ECO:0000313" key="6">
    <source>
        <dbReference type="Proteomes" id="UP000317318"/>
    </source>
</evidence>
<dbReference type="PROSITE" id="PS50110">
    <property type="entry name" value="RESPONSE_REGULATORY"/>
    <property type="match status" value="1"/>
</dbReference>
<proteinExistence type="predicted"/>
<dbReference type="Gene3D" id="3.40.50.2300">
    <property type="match status" value="1"/>
</dbReference>
<dbReference type="PANTHER" id="PTHR43384:SF6">
    <property type="entry name" value="SEPTUM SITE-DETERMINING PROTEIN MIND HOMOLOG, CHLOROPLASTIC"/>
    <property type="match status" value="1"/>
</dbReference>
<organism evidence="5 6">
    <name type="scientific">Stratiformator vulcanicus</name>
    <dbReference type="NCBI Taxonomy" id="2527980"/>
    <lineage>
        <taxon>Bacteria</taxon>
        <taxon>Pseudomonadati</taxon>
        <taxon>Planctomycetota</taxon>
        <taxon>Planctomycetia</taxon>
        <taxon>Planctomycetales</taxon>
        <taxon>Planctomycetaceae</taxon>
        <taxon>Stratiformator</taxon>
    </lineage>
</organism>
<dbReference type="GO" id="GO:0009898">
    <property type="term" value="C:cytoplasmic side of plasma membrane"/>
    <property type="evidence" value="ECO:0007669"/>
    <property type="project" value="TreeGrafter"/>
</dbReference>
<dbReference type="OrthoDB" id="9768734at2"/>
<dbReference type="GO" id="GO:0051782">
    <property type="term" value="P:negative regulation of cell division"/>
    <property type="evidence" value="ECO:0007669"/>
    <property type="project" value="TreeGrafter"/>
</dbReference>
<dbReference type="InterPro" id="IPR050625">
    <property type="entry name" value="ParA/MinD_ATPase"/>
</dbReference>
<feature type="domain" description="Response regulatory" evidence="4">
    <location>
        <begin position="6"/>
        <end position="122"/>
    </location>
</feature>
<dbReference type="GO" id="GO:0016887">
    <property type="term" value="F:ATP hydrolysis activity"/>
    <property type="evidence" value="ECO:0007669"/>
    <property type="project" value="TreeGrafter"/>
</dbReference>
<name>A0A517R0A5_9PLAN</name>
<protein>
    <submittedName>
        <fullName evidence="5">Septum site-determining protein MinD</fullName>
    </submittedName>
</protein>
<dbReference type="KEGG" id="svp:Pan189_16360"/>
<dbReference type="SUPFAM" id="SSF52540">
    <property type="entry name" value="P-loop containing nucleoside triphosphate hydrolases"/>
    <property type="match status" value="1"/>
</dbReference>
<dbReference type="PANTHER" id="PTHR43384">
    <property type="entry name" value="SEPTUM SITE-DETERMINING PROTEIN MIND HOMOLOG, CHLOROPLASTIC-RELATED"/>
    <property type="match status" value="1"/>
</dbReference>
<keyword evidence="6" id="KW-1185">Reference proteome</keyword>
<dbReference type="RefSeq" id="WP_145363394.1">
    <property type="nucleotide sequence ID" value="NZ_CP036268.1"/>
</dbReference>